<evidence type="ECO:0000259" key="2">
    <source>
        <dbReference type="SMART" id="SM00418"/>
    </source>
</evidence>
<dbReference type="EMBL" id="BJNZ01000004">
    <property type="protein sequence ID" value="GED09003.1"/>
    <property type="molecule type" value="Genomic_DNA"/>
</dbReference>
<dbReference type="Gene3D" id="1.10.10.10">
    <property type="entry name" value="Winged helix-like DNA-binding domain superfamily/Winged helix DNA-binding domain"/>
    <property type="match status" value="1"/>
</dbReference>
<protein>
    <recommendedName>
        <fullName evidence="2">HTH arsR-type domain-containing protein</fullName>
    </recommendedName>
</protein>
<dbReference type="Pfam" id="PF12840">
    <property type="entry name" value="HTH_20"/>
    <property type="match status" value="1"/>
</dbReference>
<comment type="caution">
    <text evidence="3">The sequence shown here is derived from an EMBL/GenBank/DDBJ whole genome shotgun (WGS) entry which is preliminary data.</text>
</comment>
<feature type="compositionally biased region" description="Acidic residues" evidence="1">
    <location>
        <begin position="186"/>
        <end position="196"/>
    </location>
</feature>
<gene>
    <name evidence="3" type="ORF">CCE02nite_10020</name>
</gene>
<dbReference type="InterPro" id="IPR011991">
    <property type="entry name" value="ArsR-like_HTH"/>
</dbReference>
<feature type="region of interest" description="Disordered" evidence="1">
    <location>
        <begin position="176"/>
        <end position="196"/>
    </location>
</feature>
<dbReference type="CDD" id="cd00090">
    <property type="entry name" value="HTH_ARSR"/>
    <property type="match status" value="1"/>
</dbReference>
<accession>A0A4Y4DWA5</accession>
<name>A0A4Y4DWA5_CELCE</name>
<evidence type="ECO:0000313" key="3">
    <source>
        <dbReference type="EMBL" id="GED09003.1"/>
    </source>
</evidence>
<proteinExistence type="predicted"/>
<dbReference type="SUPFAM" id="SSF46785">
    <property type="entry name" value="Winged helix' DNA-binding domain"/>
    <property type="match status" value="1"/>
</dbReference>
<dbReference type="AlphaFoldDB" id="A0A4Y4DWA5"/>
<dbReference type="Proteomes" id="UP000316659">
    <property type="component" value="Unassembled WGS sequence"/>
</dbReference>
<dbReference type="InterPro" id="IPR036390">
    <property type="entry name" value="WH_DNA-bd_sf"/>
</dbReference>
<evidence type="ECO:0000313" key="4">
    <source>
        <dbReference type="Proteomes" id="UP000316659"/>
    </source>
</evidence>
<sequence>MLETFRVQDPAALRAIAHPLRQRILMELAVLGHARAADLAQATGEPANSVSFHLRVLAKAGMIVEAPEHARDRRDRVWKNVAQSYAVEPGTPDAVRHVVRPALAWAEETFRRGSETGAREDRILALSTLVLTAEQAAAMSRELAELLERWTARSLEEGRARPQERRETYQALAVLAPRDLPPVDEATGEDTEEPGA</sequence>
<dbReference type="InterPro" id="IPR001845">
    <property type="entry name" value="HTH_ArsR_DNA-bd_dom"/>
</dbReference>
<dbReference type="GO" id="GO:0003700">
    <property type="term" value="F:DNA-binding transcription factor activity"/>
    <property type="evidence" value="ECO:0007669"/>
    <property type="project" value="InterPro"/>
</dbReference>
<feature type="domain" description="HTH arsR-type" evidence="2">
    <location>
        <begin position="11"/>
        <end position="104"/>
    </location>
</feature>
<evidence type="ECO:0000256" key="1">
    <source>
        <dbReference type="SAM" id="MobiDB-lite"/>
    </source>
</evidence>
<dbReference type="InterPro" id="IPR036388">
    <property type="entry name" value="WH-like_DNA-bd_sf"/>
</dbReference>
<reference evidence="3 4" key="1">
    <citation type="submission" date="2019-06" db="EMBL/GenBank/DDBJ databases">
        <title>Whole genome shotgun sequence of Cellulosimicrobium cellulans NBRC 15516.</title>
        <authorList>
            <person name="Hosoyama A."/>
            <person name="Uohara A."/>
            <person name="Ohji S."/>
            <person name="Ichikawa N."/>
        </authorList>
    </citation>
    <scope>NUCLEOTIDE SEQUENCE [LARGE SCALE GENOMIC DNA]</scope>
    <source>
        <strain evidence="3 4">NBRC 15516</strain>
    </source>
</reference>
<dbReference type="SMART" id="SM00418">
    <property type="entry name" value="HTH_ARSR"/>
    <property type="match status" value="1"/>
</dbReference>
<dbReference type="RefSeq" id="WP_141388561.1">
    <property type="nucleotide sequence ID" value="NZ_BJNZ01000004.1"/>
</dbReference>
<organism evidence="3 4">
    <name type="scientific">Cellulosimicrobium cellulans</name>
    <name type="common">Arthrobacter luteus</name>
    <dbReference type="NCBI Taxonomy" id="1710"/>
    <lineage>
        <taxon>Bacteria</taxon>
        <taxon>Bacillati</taxon>
        <taxon>Actinomycetota</taxon>
        <taxon>Actinomycetes</taxon>
        <taxon>Micrococcales</taxon>
        <taxon>Promicromonosporaceae</taxon>
        <taxon>Cellulosimicrobium</taxon>
    </lineage>
</organism>